<evidence type="ECO:0000313" key="3">
    <source>
        <dbReference type="Proteomes" id="UP000294664"/>
    </source>
</evidence>
<feature type="transmembrane region" description="Helical" evidence="1">
    <location>
        <begin position="100"/>
        <end position="123"/>
    </location>
</feature>
<protein>
    <submittedName>
        <fullName evidence="2">Uncharacterized protein</fullName>
    </submittedName>
</protein>
<sequence>MPELQRPIEIRVERMSQLVNMLDPFPFSDRDLDPKAEDYIVGWARELPRAAPITVIVHVPSGEAQSDLARTFPLTFRHFFANKVAQSSADLKELIRIGRVSLLVGFGVLALCVFTTQIVSGRLGPGPLGRFVEESLIILGWVANWRPIEIFLYDWWPIVRQRRLYRRLAAAEIAIRPARDAS</sequence>
<keyword evidence="3" id="KW-1185">Reference proteome</keyword>
<proteinExistence type="predicted"/>
<organism evidence="2 3">
    <name type="scientific">Aquabacter spiritensis</name>
    <dbReference type="NCBI Taxonomy" id="933073"/>
    <lineage>
        <taxon>Bacteria</taxon>
        <taxon>Pseudomonadati</taxon>
        <taxon>Pseudomonadota</taxon>
        <taxon>Alphaproteobacteria</taxon>
        <taxon>Hyphomicrobiales</taxon>
        <taxon>Xanthobacteraceae</taxon>
        <taxon>Aquabacter</taxon>
    </lineage>
</organism>
<dbReference type="Proteomes" id="UP000294664">
    <property type="component" value="Unassembled WGS sequence"/>
</dbReference>
<gene>
    <name evidence="2" type="ORF">EDC64_110167</name>
</gene>
<keyword evidence="1" id="KW-0472">Membrane</keyword>
<accession>A0A4R3LS17</accession>
<comment type="caution">
    <text evidence="2">The sequence shown here is derived from an EMBL/GenBank/DDBJ whole genome shotgun (WGS) entry which is preliminary data.</text>
</comment>
<dbReference type="OrthoDB" id="653003at2"/>
<name>A0A4R3LS17_9HYPH</name>
<dbReference type="RefSeq" id="WP_132033148.1">
    <property type="nucleotide sequence ID" value="NZ_SMAI01000010.1"/>
</dbReference>
<keyword evidence="1" id="KW-1133">Transmembrane helix</keyword>
<evidence type="ECO:0000256" key="1">
    <source>
        <dbReference type="SAM" id="Phobius"/>
    </source>
</evidence>
<evidence type="ECO:0000313" key="2">
    <source>
        <dbReference type="EMBL" id="TCT03302.1"/>
    </source>
</evidence>
<dbReference type="EMBL" id="SMAI01000010">
    <property type="protein sequence ID" value="TCT03302.1"/>
    <property type="molecule type" value="Genomic_DNA"/>
</dbReference>
<keyword evidence="1" id="KW-0812">Transmembrane</keyword>
<dbReference type="AlphaFoldDB" id="A0A4R3LS17"/>
<feature type="transmembrane region" description="Helical" evidence="1">
    <location>
        <begin position="135"/>
        <end position="156"/>
    </location>
</feature>
<reference evidence="2 3" key="1">
    <citation type="submission" date="2019-03" db="EMBL/GenBank/DDBJ databases">
        <title>Genomic Encyclopedia of Type Strains, Phase IV (KMG-IV): sequencing the most valuable type-strain genomes for metagenomic binning, comparative biology and taxonomic classification.</title>
        <authorList>
            <person name="Goeker M."/>
        </authorList>
    </citation>
    <scope>NUCLEOTIDE SEQUENCE [LARGE SCALE GENOMIC DNA]</scope>
    <source>
        <strain evidence="2 3">DSM 9035</strain>
    </source>
</reference>